<gene>
    <name evidence="2" type="ORF">SteCoe_13538</name>
</gene>
<dbReference type="Pfam" id="PF00787">
    <property type="entry name" value="PX"/>
    <property type="match status" value="1"/>
</dbReference>
<organism evidence="2 3">
    <name type="scientific">Stentor coeruleus</name>
    <dbReference type="NCBI Taxonomy" id="5963"/>
    <lineage>
        <taxon>Eukaryota</taxon>
        <taxon>Sar</taxon>
        <taxon>Alveolata</taxon>
        <taxon>Ciliophora</taxon>
        <taxon>Postciliodesmatophora</taxon>
        <taxon>Heterotrichea</taxon>
        <taxon>Heterotrichida</taxon>
        <taxon>Stentoridae</taxon>
        <taxon>Stentor</taxon>
    </lineage>
</organism>
<dbReference type="InterPro" id="IPR036871">
    <property type="entry name" value="PX_dom_sf"/>
</dbReference>
<dbReference type="CDD" id="cd06093">
    <property type="entry name" value="PX_domain"/>
    <property type="match status" value="1"/>
</dbReference>
<dbReference type="GO" id="GO:0005768">
    <property type="term" value="C:endosome"/>
    <property type="evidence" value="ECO:0007669"/>
    <property type="project" value="TreeGrafter"/>
</dbReference>
<dbReference type="Proteomes" id="UP000187209">
    <property type="component" value="Unassembled WGS sequence"/>
</dbReference>
<keyword evidence="3" id="KW-1185">Reference proteome</keyword>
<dbReference type="Gene3D" id="3.30.1520.10">
    <property type="entry name" value="Phox-like domain"/>
    <property type="match status" value="1"/>
</dbReference>
<dbReference type="PANTHER" id="PTHR10555">
    <property type="entry name" value="SORTING NEXIN"/>
    <property type="match status" value="1"/>
</dbReference>
<evidence type="ECO:0000313" key="2">
    <source>
        <dbReference type="EMBL" id="OMJ85222.1"/>
    </source>
</evidence>
<evidence type="ECO:0000313" key="3">
    <source>
        <dbReference type="Proteomes" id="UP000187209"/>
    </source>
</evidence>
<protein>
    <recommendedName>
        <fullName evidence="1">PX domain-containing protein</fullName>
    </recommendedName>
</protein>
<dbReference type="PROSITE" id="PS50195">
    <property type="entry name" value="PX"/>
    <property type="match status" value="1"/>
</dbReference>
<name>A0A1R2C880_9CILI</name>
<dbReference type="GO" id="GO:0035091">
    <property type="term" value="F:phosphatidylinositol binding"/>
    <property type="evidence" value="ECO:0007669"/>
    <property type="project" value="InterPro"/>
</dbReference>
<sequence>MQNQSEYIQQAIRKSKQQFLIAEILDLNYDSDAFLSFCQDKKSSDIDEWTLEELDLCVQEFKKNHKPILKHKETINPQVVSIVKPMDPLEKVRKVLGKVSESVVEVDPVNINELNRMENVKVLVCNPELVDPGLFSSKYYQFIVNTQPANWLVKRKIEDFFWIRDMLVNDFPGVYVPSIHKSTKSKLEEKGLYKRQVLYSGFLNNIVSSQVIRTSQLLLAFLKEPDLKPYTRAAKKPYRILKISQVKSLNREIVCIFEELFDKYEQINNFLLKTDKILLELLEKLKKLIHDSVTLADSIKNYAKIISESKQNYFSIKNEVGTSVYEEVENSLYSWADFIMKSTKNIYEDMIIPIKAYKMDMLTLKDLIKDKDTALGNYKSSLGKSNYNELKEVFGYYNCACFTQCEKVMCESLNQLQNKIAAGFKKKSEESLQFHLIWGQLIEQLTITY</sequence>
<reference evidence="2 3" key="1">
    <citation type="submission" date="2016-11" db="EMBL/GenBank/DDBJ databases">
        <title>The macronuclear genome of Stentor coeruleus: a giant cell with tiny introns.</title>
        <authorList>
            <person name="Slabodnick M."/>
            <person name="Ruby J.G."/>
            <person name="Reiff S.B."/>
            <person name="Swart E.C."/>
            <person name="Gosai S."/>
            <person name="Prabakaran S."/>
            <person name="Witkowska E."/>
            <person name="Larue G.E."/>
            <person name="Fisher S."/>
            <person name="Freeman R.M."/>
            <person name="Gunawardena J."/>
            <person name="Chu W."/>
            <person name="Stover N.A."/>
            <person name="Gregory B.D."/>
            <person name="Nowacki M."/>
            <person name="Derisi J."/>
            <person name="Roy S.W."/>
            <person name="Marshall W.F."/>
            <person name="Sood P."/>
        </authorList>
    </citation>
    <scope>NUCLEOTIDE SEQUENCE [LARGE SCALE GENOMIC DNA]</scope>
    <source>
        <strain evidence="2">WM001</strain>
    </source>
</reference>
<dbReference type="PANTHER" id="PTHR10555:SF170">
    <property type="entry name" value="FI18122P1"/>
    <property type="match status" value="1"/>
</dbReference>
<dbReference type="InterPro" id="IPR001683">
    <property type="entry name" value="PX_dom"/>
</dbReference>
<dbReference type="EMBL" id="MPUH01000244">
    <property type="protein sequence ID" value="OMJ85222.1"/>
    <property type="molecule type" value="Genomic_DNA"/>
</dbReference>
<dbReference type="SUPFAM" id="SSF64268">
    <property type="entry name" value="PX domain"/>
    <property type="match status" value="1"/>
</dbReference>
<accession>A0A1R2C880</accession>
<proteinExistence type="predicted"/>
<feature type="domain" description="PX" evidence="1">
    <location>
        <begin position="120"/>
        <end position="229"/>
    </location>
</feature>
<evidence type="ECO:0000259" key="1">
    <source>
        <dbReference type="PROSITE" id="PS50195"/>
    </source>
</evidence>
<dbReference type="OrthoDB" id="297665at2759"/>
<dbReference type="AlphaFoldDB" id="A0A1R2C880"/>
<comment type="caution">
    <text evidence="2">The sequence shown here is derived from an EMBL/GenBank/DDBJ whole genome shotgun (WGS) entry which is preliminary data.</text>
</comment>